<dbReference type="InterPro" id="IPR027266">
    <property type="entry name" value="TrmE/GcvT-like"/>
</dbReference>
<proteinExistence type="predicted"/>
<dbReference type="InterPro" id="IPR007375">
    <property type="entry name" value="SoxG"/>
</dbReference>
<comment type="caution">
    <text evidence="1">The sequence shown here is derived from an EMBL/GenBank/DDBJ whole genome shotgun (WGS) entry which is preliminary data.</text>
</comment>
<evidence type="ECO:0000313" key="1">
    <source>
        <dbReference type="EMBL" id="MBA2779709.1"/>
    </source>
</evidence>
<dbReference type="EMBL" id="JABFUB010000011">
    <property type="protein sequence ID" value="MCG6662606.1"/>
    <property type="molecule type" value="Genomic_DNA"/>
</dbReference>
<accession>A0A7W0AEL0</accession>
<dbReference type="EMBL" id="JACEFT010000014">
    <property type="protein sequence ID" value="MBA2779709.1"/>
    <property type="molecule type" value="Genomic_DNA"/>
</dbReference>
<organism evidence="1 3">
    <name type="scientific">Billgrantia kenyensis</name>
    <dbReference type="NCBI Taxonomy" id="321266"/>
    <lineage>
        <taxon>Bacteria</taxon>
        <taxon>Pseudomonadati</taxon>
        <taxon>Pseudomonadota</taxon>
        <taxon>Gammaproteobacteria</taxon>
        <taxon>Oceanospirillales</taxon>
        <taxon>Halomonadaceae</taxon>
        <taxon>Billgrantia</taxon>
    </lineage>
</organism>
<dbReference type="Proteomes" id="UP000518091">
    <property type="component" value="Unassembled WGS sequence"/>
</dbReference>
<keyword evidence="4" id="KW-1185">Reference proteome</keyword>
<protein>
    <submittedName>
        <fullName evidence="1">Sarcosine oxidase subunit gamma</fullName>
    </submittedName>
</protein>
<dbReference type="Proteomes" id="UP000814353">
    <property type="component" value="Unassembled WGS sequence"/>
</dbReference>
<dbReference type="Gene3D" id="3.30.70.1520">
    <property type="entry name" value="Heterotetrameric sarcosine oxidase"/>
    <property type="match status" value="1"/>
</dbReference>
<dbReference type="AlphaFoldDB" id="A0A7W0AEL0"/>
<reference evidence="2 4" key="1">
    <citation type="submission" date="2020-05" db="EMBL/GenBank/DDBJ databases">
        <title>Comparative genomic analysis of denitrifying bacteria from Halomonas genus.</title>
        <authorList>
            <person name="Wang L."/>
            <person name="Shao Z."/>
        </authorList>
    </citation>
    <scope>NUCLEOTIDE SEQUENCE [LARGE SCALE GENOMIC DNA]</scope>
    <source>
        <strain evidence="2 4">DSM 17331</strain>
    </source>
</reference>
<evidence type="ECO:0000313" key="2">
    <source>
        <dbReference type="EMBL" id="MCG6662606.1"/>
    </source>
</evidence>
<evidence type="ECO:0000313" key="4">
    <source>
        <dbReference type="Proteomes" id="UP000814353"/>
    </source>
</evidence>
<sequence length="222" mass="24824">MSEQTATWFNHYDVRPQSEVPAESPLAWSYRKTGRPAVSQQSRVVLRERAMLGHLILRGGAIVLDEAVRRVLGFGLPGRPNTLTQDDDGQRSIQWLSPDEWLVIVPGGEEFALEGRLREALGDARDTAVKNYAIVNVSGGQTLIELEGECARELLMKSTPYDVHPEAFPVGKGVTTVFAKANLILRRPSEQRWELVLRRSFADYCYRWILDAGAEYAIGVDA</sequence>
<dbReference type="Pfam" id="PF04268">
    <property type="entry name" value="SoxG"/>
    <property type="match status" value="1"/>
</dbReference>
<dbReference type="RefSeq" id="WP_181515184.1">
    <property type="nucleotide sequence ID" value="NZ_JABFUB010000011.1"/>
</dbReference>
<gene>
    <name evidence="1" type="ORF">H1D44_12465</name>
    <name evidence="2" type="ORF">HOP48_13735</name>
</gene>
<dbReference type="SUPFAM" id="SSF103025">
    <property type="entry name" value="Folate-binding domain"/>
    <property type="match status" value="1"/>
</dbReference>
<evidence type="ECO:0000313" key="3">
    <source>
        <dbReference type="Proteomes" id="UP000518091"/>
    </source>
</evidence>
<name>A0A7W0AEL0_9GAMM</name>
<reference evidence="1 3" key="2">
    <citation type="submission" date="2020-07" db="EMBL/GenBank/DDBJ databases">
        <title>Identification of Halomonas strains.</title>
        <authorList>
            <person name="Xiao Z."/>
            <person name="Shen J."/>
        </authorList>
    </citation>
    <scope>NUCLEOTIDE SEQUENCE [LARGE SCALE GENOMIC DNA]</scope>
    <source>
        <strain evidence="1 3">DSM 17331</strain>
    </source>
</reference>
<dbReference type="Gene3D" id="3.30.1360.120">
    <property type="entry name" value="Probable tRNA modification gtpase trme, domain 1"/>
    <property type="match status" value="1"/>
</dbReference>